<protein>
    <recommendedName>
        <fullName evidence="6">MFS transporter</fullName>
    </recommendedName>
</protein>
<dbReference type="Proteomes" id="UP000662200">
    <property type="component" value="Unassembled WGS sequence"/>
</dbReference>
<feature type="region of interest" description="Disordered" evidence="1">
    <location>
        <begin position="527"/>
        <end position="618"/>
    </location>
</feature>
<feature type="transmembrane region" description="Helical" evidence="2">
    <location>
        <begin position="425"/>
        <end position="447"/>
    </location>
</feature>
<dbReference type="EMBL" id="BMQC01000001">
    <property type="protein sequence ID" value="GGK11927.1"/>
    <property type="molecule type" value="Genomic_DNA"/>
</dbReference>
<name>A0A8J3BIW3_9ACTN</name>
<feature type="transmembrane region" description="Helical" evidence="2">
    <location>
        <begin position="366"/>
        <end position="382"/>
    </location>
</feature>
<evidence type="ECO:0000256" key="1">
    <source>
        <dbReference type="SAM" id="MobiDB-lite"/>
    </source>
</evidence>
<reference evidence="4" key="1">
    <citation type="journal article" date="2014" name="Int. J. Syst. Evol. Microbiol.">
        <title>Complete genome sequence of Corynebacterium casei LMG S-19264T (=DSM 44701T), isolated from a smear-ripened cheese.</title>
        <authorList>
            <consortium name="US DOE Joint Genome Institute (JGI-PGF)"/>
            <person name="Walter F."/>
            <person name="Albersmeier A."/>
            <person name="Kalinowski J."/>
            <person name="Ruckert C."/>
        </authorList>
    </citation>
    <scope>NUCLEOTIDE SEQUENCE</scope>
    <source>
        <strain evidence="4">JCM 3091</strain>
    </source>
</reference>
<reference evidence="4" key="2">
    <citation type="submission" date="2020-09" db="EMBL/GenBank/DDBJ databases">
        <authorList>
            <person name="Sun Q."/>
            <person name="Ohkuma M."/>
        </authorList>
    </citation>
    <scope>NUCLEOTIDE SEQUENCE</scope>
    <source>
        <strain evidence="4">JCM 3091</strain>
    </source>
</reference>
<accession>A0A8J3BIW3</accession>
<evidence type="ECO:0000313" key="5">
    <source>
        <dbReference type="Proteomes" id="UP000662200"/>
    </source>
</evidence>
<evidence type="ECO:0008006" key="6">
    <source>
        <dbReference type="Google" id="ProtNLM"/>
    </source>
</evidence>
<feature type="chain" id="PRO_5039182655" description="MFS transporter" evidence="3">
    <location>
        <begin position="27"/>
        <end position="618"/>
    </location>
</feature>
<feature type="signal peptide" evidence="3">
    <location>
        <begin position="1"/>
        <end position="26"/>
    </location>
</feature>
<feature type="transmembrane region" description="Helical" evidence="2">
    <location>
        <begin position="205"/>
        <end position="225"/>
    </location>
</feature>
<organism evidence="4 5">
    <name type="scientific">Pilimelia terevasa</name>
    <dbReference type="NCBI Taxonomy" id="53372"/>
    <lineage>
        <taxon>Bacteria</taxon>
        <taxon>Bacillati</taxon>
        <taxon>Actinomycetota</taxon>
        <taxon>Actinomycetes</taxon>
        <taxon>Micromonosporales</taxon>
        <taxon>Micromonosporaceae</taxon>
        <taxon>Pilimelia</taxon>
    </lineage>
</organism>
<dbReference type="AlphaFoldDB" id="A0A8J3BIW3"/>
<feature type="compositionally biased region" description="Low complexity" evidence="1">
    <location>
        <begin position="539"/>
        <end position="558"/>
    </location>
</feature>
<keyword evidence="2" id="KW-0472">Membrane</keyword>
<sequence>MGPPGSRLAGALLAVLVAALTCLAPAAAPAAAAARPAADLCTVAQWQNDFRGCAAKLKDLPAQACDKAPVPDSPDSGVSGWFGSRPASAGRGGPQGMYSQYAYAGYEFPKVGADCIPDLLDMQTENKIANVEFMGASMIVGASNALRERAWDPRSMWSWADPMVDGATKAIYRKVFSVFGILTLCIVGLYLLWRSRQSDMSSAMTTAGWALLVMIAVTAVAAWPVKSANLADATLIGSLGVVHEAVGPRPVSLPACDDADPDACRDHRAPAVRASDTVTESMLYKNWLRGLLGSADSLTARKYGLALYDAKVFSWDEAEKVRANPSTRDSTIAAKNTQWRKVVGQIKAEDPEAYQYLTGAKGMDRIGAGFIALLAALLFAMFDLTASLLVLLGFLLFRWAVIAAPLLGTIGLLRPAGAGMRRLANAVVAAVFNIAIFGTGAAIYLFAVDMIMNTASLPGWLQVALVWLCGVVGWLLLRPYRRITELGGKDPSRVLANAGSWHRRLFHGDEQRRSLVVNQVAVAHTSIRPETRTDSAGLAPTAAEASQAAAPATPARPAGGTVRPETGPSPQRRRESTVPAGWSVPDTADEPSTVTVFRPGTGDVEVPAGAPRTRAEAR</sequence>
<proteinExistence type="predicted"/>
<evidence type="ECO:0000256" key="3">
    <source>
        <dbReference type="SAM" id="SignalP"/>
    </source>
</evidence>
<gene>
    <name evidence="4" type="ORF">GCM10010124_00690</name>
</gene>
<feature type="transmembrane region" description="Helical" evidence="2">
    <location>
        <begin position="388"/>
        <end position="413"/>
    </location>
</feature>
<comment type="caution">
    <text evidence="4">The sequence shown here is derived from an EMBL/GenBank/DDBJ whole genome shotgun (WGS) entry which is preliminary data.</text>
</comment>
<keyword evidence="2" id="KW-1133">Transmembrane helix</keyword>
<evidence type="ECO:0000256" key="2">
    <source>
        <dbReference type="SAM" id="Phobius"/>
    </source>
</evidence>
<keyword evidence="2" id="KW-0812">Transmembrane</keyword>
<feature type="transmembrane region" description="Helical" evidence="2">
    <location>
        <begin position="459"/>
        <end position="477"/>
    </location>
</feature>
<keyword evidence="3" id="KW-0732">Signal</keyword>
<keyword evidence="5" id="KW-1185">Reference proteome</keyword>
<feature type="region of interest" description="Disordered" evidence="1">
    <location>
        <begin position="66"/>
        <end position="89"/>
    </location>
</feature>
<evidence type="ECO:0000313" key="4">
    <source>
        <dbReference type="EMBL" id="GGK11927.1"/>
    </source>
</evidence>
<feature type="transmembrane region" description="Helical" evidence="2">
    <location>
        <begin position="175"/>
        <end position="193"/>
    </location>
</feature>